<dbReference type="AlphaFoldDB" id="A0A6G5QMN9"/>
<dbReference type="PANTHER" id="PTHR30441">
    <property type="entry name" value="DUF748 DOMAIN-CONTAINING PROTEIN"/>
    <property type="match status" value="1"/>
</dbReference>
<dbReference type="PANTHER" id="PTHR30441:SF8">
    <property type="entry name" value="DUF748 DOMAIN-CONTAINING PROTEIN"/>
    <property type="match status" value="1"/>
</dbReference>
<gene>
    <name evidence="3" type="ORF">CRECT_1220</name>
</gene>
<dbReference type="EMBL" id="CP012543">
    <property type="protein sequence ID" value="QCD46879.1"/>
    <property type="molecule type" value="Genomic_DNA"/>
</dbReference>
<dbReference type="GO" id="GO:0005886">
    <property type="term" value="C:plasma membrane"/>
    <property type="evidence" value="ECO:0007669"/>
    <property type="project" value="TreeGrafter"/>
</dbReference>
<organism evidence="3 4">
    <name type="scientific">Campylobacter rectus</name>
    <name type="common">Wolinella recta</name>
    <dbReference type="NCBI Taxonomy" id="203"/>
    <lineage>
        <taxon>Bacteria</taxon>
        <taxon>Pseudomonadati</taxon>
        <taxon>Campylobacterota</taxon>
        <taxon>Epsilonproteobacteria</taxon>
        <taxon>Campylobacterales</taxon>
        <taxon>Campylobacteraceae</taxon>
        <taxon>Campylobacter</taxon>
    </lineage>
</organism>
<name>A0A6G5QMN9_CAMRE</name>
<keyword evidence="1" id="KW-1133">Transmembrane helix</keyword>
<dbReference type="Proteomes" id="UP000502377">
    <property type="component" value="Chromosome"/>
</dbReference>
<dbReference type="InterPro" id="IPR052894">
    <property type="entry name" value="AsmA-related"/>
</dbReference>
<feature type="transmembrane region" description="Helical" evidence="1">
    <location>
        <begin position="12"/>
        <end position="29"/>
    </location>
</feature>
<evidence type="ECO:0000256" key="1">
    <source>
        <dbReference type="SAM" id="Phobius"/>
    </source>
</evidence>
<reference evidence="3 4" key="1">
    <citation type="submission" date="2016-07" db="EMBL/GenBank/DDBJ databases">
        <title>Comparative genomics of the Campylobacter concisus group.</title>
        <authorList>
            <person name="Miller W.G."/>
            <person name="Yee E."/>
            <person name="Chapman M.H."/>
            <person name="Huynh S."/>
            <person name="Bono J.L."/>
            <person name="On S.L.W."/>
            <person name="StLeger J."/>
            <person name="Foster G."/>
            <person name="Parker C.T."/>
        </authorList>
    </citation>
    <scope>NUCLEOTIDE SEQUENCE [LARGE SCALE GENOMIC DNA]</scope>
    <source>
        <strain evidence="3 4">ATCC 33238</strain>
    </source>
</reference>
<protein>
    <submittedName>
        <fullName evidence="3">Putative DUF3971 domain protein</fullName>
    </submittedName>
</protein>
<keyword evidence="1" id="KW-0472">Membrane</keyword>
<evidence type="ECO:0000313" key="3">
    <source>
        <dbReference type="EMBL" id="QCD46879.1"/>
    </source>
</evidence>
<feature type="domain" description="YhdP central" evidence="2">
    <location>
        <begin position="214"/>
        <end position="502"/>
    </location>
</feature>
<evidence type="ECO:0000259" key="2">
    <source>
        <dbReference type="Pfam" id="PF13116"/>
    </source>
</evidence>
<dbReference type="InterPro" id="IPR025263">
    <property type="entry name" value="YhdP_central"/>
</dbReference>
<dbReference type="Pfam" id="PF13116">
    <property type="entry name" value="YhdP"/>
    <property type="match status" value="2"/>
</dbReference>
<proteinExistence type="predicted"/>
<evidence type="ECO:0000313" key="4">
    <source>
        <dbReference type="Proteomes" id="UP000502377"/>
    </source>
</evidence>
<dbReference type="GO" id="GO:0090313">
    <property type="term" value="P:regulation of protein targeting to membrane"/>
    <property type="evidence" value="ECO:0007669"/>
    <property type="project" value="TreeGrafter"/>
</dbReference>
<keyword evidence="1" id="KW-0812">Transmembrane</keyword>
<accession>A0A6G5QMN9</accession>
<dbReference type="KEGG" id="crx:CRECT_1220"/>
<sequence>MKIISLIMKKIWRILIPAVLIFVIFIAVLKHGVKIENIDAGDFKIEQLYIKLDKKLILRAQNIEIPKQSAKDSSEAALLDLSKNIVWIDRLFDEILLERVKFLNSESMLFYKDDVFYLDSPFLAVSSNFKDTDDGVTANVYWLEFKDFNVSLSGVSKADLRRQIYDFNGTFSSHELNGNATVNLKKGELKYELSDINATSLRGFMDELGAKTGLDKEIKSWIYGYITADNYFVKSLRGKFNLGSQEPYLNELSAQGFSKNVKVKFHEKLPAATAEAVDVELKKGSLFFTLKNPKWQGKNLNGTNLEIYKIFEEKGAGLTLNLQTSAIYDKSINSILKAYDIEVPIKQLSGKTDGKLALDIKFDPLDVTAKGKFKINGGQTLIAGAKFNVGTADVELASKKLKISAKNTGMDFFSADAAVNLDLDKLAGDINGTINKLNLTFGKNEILKLGTVPFAAKLDFSGKDTKLDIASPAALGLKFGAQNEINLPGVKSLLPYSPLLKSLQISEGGVNIKTKDFENLSIEANDVKFETPLFKKDGSPYGADSFVIDVNAKGATGKSKSGELNFKISGGKTELFINELDLALNGDENLTDRENDIEFEAKDSKLILKDFNATLDLLAYSGQSTGGTVRFDAKPARGNFSLIKSDKKFEMSANDIRGEFINSIFNIKSFEGGSFKMRVLGGSTDDFKGEVRLIGATLKDYTFYNQLLTFLNSVPSLLVFKTPDFGADGYPVKFGKILFEKKGEILKFLAIELESSSADIGGHGTINLATKEIDVDLELKLLKDASSIIGKIPLVNQIVLGKDRTLSTVIKVRGTLQKPQYSTQILKDALLSPFKIIRNVLEAPFLIFE</sequence>
<dbReference type="RefSeq" id="WP_002944839.1">
    <property type="nucleotide sequence ID" value="NZ_CP012543.1"/>
</dbReference>
<feature type="domain" description="YhdP central" evidence="2">
    <location>
        <begin position="560"/>
        <end position="820"/>
    </location>
</feature>